<dbReference type="EMBL" id="LBVO01000046">
    <property type="protein sequence ID" value="KKQ87837.1"/>
    <property type="molecule type" value="Genomic_DNA"/>
</dbReference>
<dbReference type="SUPFAM" id="SSF46689">
    <property type="entry name" value="Homeodomain-like"/>
    <property type="match status" value="1"/>
</dbReference>
<dbReference type="InterPro" id="IPR009057">
    <property type="entry name" value="Homeodomain-like_sf"/>
</dbReference>
<protein>
    <submittedName>
        <fullName evidence="1">Transposase IS3/IS911 family protein</fullName>
    </submittedName>
</protein>
<gene>
    <name evidence="1" type="ORF">UT11_C0046G0002</name>
</gene>
<proteinExistence type="predicted"/>
<dbReference type="Proteomes" id="UP000033934">
    <property type="component" value="Unassembled WGS sequence"/>
</dbReference>
<accession>A0A0G0LA05</accession>
<comment type="caution">
    <text evidence="1">The sequence shown here is derived from an EMBL/GenBank/DDBJ whole genome shotgun (WGS) entry which is preliminary data.</text>
</comment>
<dbReference type="AlphaFoldDB" id="A0A0G0LA05"/>
<reference evidence="1 2" key="1">
    <citation type="journal article" date="2015" name="Nature">
        <title>rRNA introns, odd ribosomes, and small enigmatic genomes across a large radiation of phyla.</title>
        <authorList>
            <person name="Brown C.T."/>
            <person name="Hug L.A."/>
            <person name="Thomas B.C."/>
            <person name="Sharon I."/>
            <person name="Castelle C.J."/>
            <person name="Singh A."/>
            <person name="Wilkins M.J."/>
            <person name="Williams K.H."/>
            <person name="Banfield J.F."/>
        </authorList>
    </citation>
    <scope>NUCLEOTIDE SEQUENCE [LARGE SCALE GENOMIC DNA]</scope>
</reference>
<evidence type="ECO:0000313" key="1">
    <source>
        <dbReference type="EMBL" id="KKQ87837.1"/>
    </source>
</evidence>
<name>A0A0G0LA05_9BACT</name>
<sequence length="97" mass="11003">MSNHKSPRKFASSFKFQLVIEALTNESNQTEIARAYQVDPKLISLWKRQLVQNGHKVFELGKGDGSAQKISDLEKIIGKQTVEINLLKKFLGHYNSS</sequence>
<evidence type="ECO:0000313" key="2">
    <source>
        <dbReference type="Proteomes" id="UP000033934"/>
    </source>
</evidence>
<organism evidence="1 2">
    <name type="scientific">Berkelbacteria bacterium GW2011_GWA2_38_9</name>
    <dbReference type="NCBI Taxonomy" id="1618334"/>
    <lineage>
        <taxon>Bacteria</taxon>
        <taxon>Candidatus Berkelbacteria</taxon>
    </lineage>
</organism>